<keyword evidence="13" id="KW-1185">Reference proteome</keyword>
<evidence type="ECO:0000259" key="11">
    <source>
        <dbReference type="SMART" id="SM00387"/>
    </source>
</evidence>
<dbReference type="PANTHER" id="PTHR24421">
    <property type="entry name" value="NITRATE/NITRITE SENSOR PROTEIN NARX-RELATED"/>
    <property type="match status" value="1"/>
</dbReference>
<dbReference type="EC" id="2.7.13.3" evidence="2"/>
<feature type="transmembrane region" description="Helical" evidence="10">
    <location>
        <begin position="67"/>
        <end position="83"/>
    </location>
</feature>
<dbReference type="Gene3D" id="3.30.565.10">
    <property type="entry name" value="Histidine kinase-like ATPase, C-terminal domain"/>
    <property type="match status" value="1"/>
</dbReference>
<dbReference type="InterPro" id="IPR003594">
    <property type="entry name" value="HATPase_dom"/>
</dbReference>
<keyword evidence="10" id="KW-0472">Membrane</keyword>
<dbReference type="InterPro" id="IPR050482">
    <property type="entry name" value="Sensor_HK_TwoCompSys"/>
</dbReference>
<dbReference type="Proteomes" id="UP001501638">
    <property type="component" value="Unassembled WGS sequence"/>
</dbReference>
<keyword evidence="3" id="KW-0597">Phosphoprotein</keyword>
<comment type="caution">
    <text evidence="12">The sequence shown here is derived from an EMBL/GenBank/DDBJ whole genome shotgun (WGS) entry which is preliminary data.</text>
</comment>
<protein>
    <recommendedName>
        <fullName evidence="2">histidine kinase</fullName>
        <ecNumber evidence="2">2.7.13.3</ecNumber>
    </recommendedName>
</protein>
<dbReference type="Gene3D" id="1.20.5.1930">
    <property type="match status" value="1"/>
</dbReference>
<evidence type="ECO:0000256" key="1">
    <source>
        <dbReference type="ARBA" id="ARBA00000085"/>
    </source>
</evidence>
<keyword evidence="6 12" id="KW-0418">Kinase</keyword>
<organism evidence="12 13">
    <name type="scientific">Streptomyces macrosporus</name>
    <dbReference type="NCBI Taxonomy" id="44032"/>
    <lineage>
        <taxon>Bacteria</taxon>
        <taxon>Bacillati</taxon>
        <taxon>Actinomycetota</taxon>
        <taxon>Actinomycetes</taxon>
        <taxon>Kitasatosporales</taxon>
        <taxon>Streptomycetaceae</taxon>
        <taxon>Streptomyces</taxon>
    </lineage>
</organism>
<dbReference type="InterPro" id="IPR036890">
    <property type="entry name" value="HATPase_C_sf"/>
</dbReference>
<evidence type="ECO:0000256" key="10">
    <source>
        <dbReference type="SAM" id="Phobius"/>
    </source>
</evidence>
<keyword evidence="7" id="KW-0067">ATP-binding</keyword>
<comment type="catalytic activity">
    <reaction evidence="1">
        <text>ATP + protein L-histidine = ADP + protein N-phospho-L-histidine.</text>
        <dbReference type="EC" id="2.7.13.3"/>
    </reaction>
</comment>
<evidence type="ECO:0000256" key="8">
    <source>
        <dbReference type="ARBA" id="ARBA00023012"/>
    </source>
</evidence>
<proteinExistence type="predicted"/>
<evidence type="ECO:0000256" key="5">
    <source>
        <dbReference type="ARBA" id="ARBA00022741"/>
    </source>
</evidence>
<keyword evidence="5" id="KW-0547">Nucleotide-binding</keyword>
<evidence type="ECO:0000256" key="4">
    <source>
        <dbReference type="ARBA" id="ARBA00022679"/>
    </source>
</evidence>
<feature type="transmembrane region" description="Helical" evidence="10">
    <location>
        <begin position="140"/>
        <end position="158"/>
    </location>
</feature>
<evidence type="ECO:0000256" key="7">
    <source>
        <dbReference type="ARBA" id="ARBA00022840"/>
    </source>
</evidence>
<dbReference type="InterPro" id="IPR055558">
    <property type="entry name" value="DUF7134"/>
</dbReference>
<dbReference type="Pfam" id="PF07730">
    <property type="entry name" value="HisKA_3"/>
    <property type="match status" value="1"/>
</dbReference>
<feature type="domain" description="Histidine kinase/HSP90-like ATPase" evidence="11">
    <location>
        <begin position="304"/>
        <end position="415"/>
    </location>
</feature>
<dbReference type="Pfam" id="PF02518">
    <property type="entry name" value="HATPase_c"/>
    <property type="match status" value="1"/>
</dbReference>
<name>A0ABN3JE30_9ACTN</name>
<evidence type="ECO:0000256" key="6">
    <source>
        <dbReference type="ARBA" id="ARBA00022777"/>
    </source>
</evidence>
<gene>
    <name evidence="12" type="ORF">GCM10010405_08340</name>
</gene>
<feature type="region of interest" description="Disordered" evidence="9">
    <location>
        <begin position="346"/>
        <end position="418"/>
    </location>
</feature>
<keyword evidence="10" id="KW-1133">Transmembrane helix</keyword>
<keyword evidence="10" id="KW-0812">Transmembrane</keyword>
<evidence type="ECO:0000256" key="3">
    <source>
        <dbReference type="ARBA" id="ARBA00022553"/>
    </source>
</evidence>
<dbReference type="GO" id="GO:0016301">
    <property type="term" value="F:kinase activity"/>
    <property type="evidence" value="ECO:0007669"/>
    <property type="project" value="UniProtKB-KW"/>
</dbReference>
<dbReference type="SUPFAM" id="SSF55874">
    <property type="entry name" value="ATPase domain of HSP90 chaperone/DNA topoisomerase II/histidine kinase"/>
    <property type="match status" value="1"/>
</dbReference>
<dbReference type="PANTHER" id="PTHR24421:SF10">
    <property type="entry name" value="NITRATE_NITRITE SENSOR PROTEIN NARQ"/>
    <property type="match status" value="1"/>
</dbReference>
<feature type="transmembrane region" description="Helical" evidence="10">
    <location>
        <begin position="108"/>
        <end position="128"/>
    </location>
</feature>
<sequence length="418" mass="45289">MRTLRPMRPPAVRRPVPLVAAAVAVVLIGVNAYRMVRIDRPWTAMVLDWALIAVCCGALYRRRERPVAVAVVVLLAAGLYYPIGPYDSPLPMIAYVVALYTVAAEGRLAAAVTLAVLTMLAIGYGELVPRPGDERHVDDAAMVLLTGWLFGVIAFGHAQRNRQAYLREVERRAIAAEREKEVRARQSATEERLRIARELHDVIGHSLSMINVQSGAALHRYARHPEGTAELVAALEAVRAGSKDALRELRTTLGVLRQADEEAAPTAPAPGLEEVRDLVERARAGGLDVRLVVEGRRGRLVPRRVGHAAYRIVQESLTNVARHADARRAVVTVRHEGDDIRVRIEDDGRGVPEEGPEAGADTGSGIAGMAERARALGGELTAGNVREDAEGGEEGQEGRGPVRGFRVEARLPLGDGEE</sequence>
<dbReference type="Pfam" id="PF23539">
    <property type="entry name" value="DUF7134"/>
    <property type="match status" value="1"/>
</dbReference>
<evidence type="ECO:0000256" key="2">
    <source>
        <dbReference type="ARBA" id="ARBA00012438"/>
    </source>
</evidence>
<evidence type="ECO:0000313" key="12">
    <source>
        <dbReference type="EMBL" id="GAA2428080.1"/>
    </source>
</evidence>
<reference evidence="12 13" key="1">
    <citation type="journal article" date="2019" name="Int. J. Syst. Evol. Microbiol.">
        <title>The Global Catalogue of Microorganisms (GCM) 10K type strain sequencing project: providing services to taxonomists for standard genome sequencing and annotation.</title>
        <authorList>
            <consortium name="The Broad Institute Genomics Platform"/>
            <consortium name="The Broad Institute Genome Sequencing Center for Infectious Disease"/>
            <person name="Wu L."/>
            <person name="Ma J."/>
        </authorList>
    </citation>
    <scope>NUCLEOTIDE SEQUENCE [LARGE SCALE GENOMIC DNA]</scope>
    <source>
        <strain evidence="12 13">JCM 6305</strain>
    </source>
</reference>
<accession>A0ABN3JE30</accession>
<evidence type="ECO:0000256" key="9">
    <source>
        <dbReference type="SAM" id="MobiDB-lite"/>
    </source>
</evidence>
<feature type="transmembrane region" description="Helical" evidence="10">
    <location>
        <begin position="42"/>
        <end position="60"/>
    </location>
</feature>
<keyword evidence="4" id="KW-0808">Transferase</keyword>
<dbReference type="CDD" id="cd16917">
    <property type="entry name" value="HATPase_UhpB-NarQ-NarX-like"/>
    <property type="match status" value="1"/>
</dbReference>
<keyword evidence="8" id="KW-0902">Two-component regulatory system</keyword>
<dbReference type="SMART" id="SM00387">
    <property type="entry name" value="HATPase_c"/>
    <property type="match status" value="1"/>
</dbReference>
<evidence type="ECO:0000313" key="13">
    <source>
        <dbReference type="Proteomes" id="UP001501638"/>
    </source>
</evidence>
<dbReference type="EMBL" id="BAAASZ010000006">
    <property type="protein sequence ID" value="GAA2428080.1"/>
    <property type="molecule type" value="Genomic_DNA"/>
</dbReference>
<dbReference type="InterPro" id="IPR011712">
    <property type="entry name" value="Sig_transdc_His_kin_sub3_dim/P"/>
</dbReference>